<dbReference type="HOGENOM" id="CLU_049344_0_1_1"/>
<organism evidence="5 6">
    <name type="scientific">Colletotrichum sublineola</name>
    <name type="common">Sorghum anthracnose fungus</name>
    <dbReference type="NCBI Taxonomy" id="1173701"/>
    <lineage>
        <taxon>Eukaryota</taxon>
        <taxon>Fungi</taxon>
        <taxon>Dikarya</taxon>
        <taxon>Ascomycota</taxon>
        <taxon>Pezizomycotina</taxon>
        <taxon>Sordariomycetes</taxon>
        <taxon>Hypocreomycetidae</taxon>
        <taxon>Glomerellales</taxon>
        <taxon>Glomerellaceae</taxon>
        <taxon>Colletotrichum</taxon>
        <taxon>Colletotrichum graminicola species complex</taxon>
    </lineage>
</organism>
<comment type="caution">
    <text evidence="5">The sequence shown here is derived from an EMBL/GenBank/DDBJ whole genome shotgun (WGS) entry which is preliminary data.</text>
</comment>
<dbReference type="InterPro" id="IPR013216">
    <property type="entry name" value="Methyltransf_11"/>
</dbReference>
<dbReference type="STRING" id="1173701.A0A066WT28"/>
<keyword evidence="2" id="KW-0489">Methyltransferase</keyword>
<evidence type="ECO:0000259" key="4">
    <source>
        <dbReference type="Pfam" id="PF08241"/>
    </source>
</evidence>
<dbReference type="Proteomes" id="UP000027238">
    <property type="component" value="Unassembled WGS sequence"/>
</dbReference>
<dbReference type="SUPFAM" id="SSF53335">
    <property type="entry name" value="S-adenosyl-L-methionine-dependent methyltransferases"/>
    <property type="match status" value="1"/>
</dbReference>
<dbReference type="GO" id="GO:0032259">
    <property type="term" value="P:methylation"/>
    <property type="evidence" value="ECO:0007669"/>
    <property type="project" value="UniProtKB-KW"/>
</dbReference>
<dbReference type="CDD" id="cd02440">
    <property type="entry name" value="AdoMet_MTases"/>
    <property type="match status" value="1"/>
</dbReference>
<dbReference type="eggNOG" id="KOG3010">
    <property type="taxonomic scope" value="Eukaryota"/>
</dbReference>
<dbReference type="OrthoDB" id="10027013at2759"/>
<dbReference type="EMBL" id="JMSE01001552">
    <property type="protein sequence ID" value="KDN60053.1"/>
    <property type="molecule type" value="Genomic_DNA"/>
</dbReference>
<evidence type="ECO:0000256" key="3">
    <source>
        <dbReference type="ARBA" id="ARBA00022679"/>
    </source>
</evidence>
<dbReference type="OMA" id="TNVMHFC"/>
<proteinExistence type="inferred from homology"/>
<evidence type="ECO:0000256" key="2">
    <source>
        <dbReference type="ARBA" id="ARBA00022603"/>
    </source>
</evidence>
<protein>
    <recommendedName>
        <fullName evidence="4">Methyltransferase type 11 domain-containing protein</fullName>
    </recommendedName>
</protein>
<comment type="similarity">
    <text evidence="1">Belongs to the methyltransferase superfamily.</text>
</comment>
<gene>
    <name evidence="5" type="ORF">CSUB01_11514</name>
</gene>
<reference evidence="6" key="1">
    <citation type="journal article" date="2014" name="Genome Announc.">
        <title>Draft genome sequence of Colletotrichum sublineola, a destructive pathogen of cultivated sorghum.</title>
        <authorList>
            <person name="Baroncelli R."/>
            <person name="Sanz-Martin J.M."/>
            <person name="Rech G.E."/>
            <person name="Sukno S.A."/>
            <person name="Thon M.R."/>
        </authorList>
    </citation>
    <scope>NUCLEOTIDE SEQUENCE [LARGE SCALE GENOMIC DNA]</scope>
    <source>
        <strain evidence="6">TX430BB</strain>
    </source>
</reference>
<dbReference type="InterPro" id="IPR029063">
    <property type="entry name" value="SAM-dependent_MTases_sf"/>
</dbReference>
<evidence type="ECO:0000313" key="6">
    <source>
        <dbReference type="Proteomes" id="UP000027238"/>
    </source>
</evidence>
<dbReference type="InterPro" id="IPR051052">
    <property type="entry name" value="Diverse_substrate_MTase"/>
</dbReference>
<accession>A0A066WT28</accession>
<feature type="domain" description="Methyltransferase type 11" evidence="4">
    <location>
        <begin position="39"/>
        <end position="142"/>
    </location>
</feature>
<dbReference type="Pfam" id="PF08241">
    <property type="entry name" value="Methyltransf_11"/>
    <property type="match status" value="1"/>
</dbReference>
<keyword evidence="6" id="KW-1185">Reference proteome</keyword>
<keyword evidence="3" id="KW-0808">Transferase</keyword>
<dbReference type="AlphaFoldDB" id="A0A066WT28"/>
<dbReference type="PANTHER" id="PTHR44942">
    <property type="entry name" value="METHYLTRANSF_11 DOMAIN-CONTAINING PROTEIN"/>
    <property type="match status" value="1"/>
</dbReference>
<dbReference type="Gene3D" id="3.40.50.150">
    <property type="entry name" value="Vaccinia Virus protein VP39"/>
    <property type="match status" value="1"/>
</dbReference>
<dbReference type="GO" id="GO:0008757">
    <property type="term" value="F:S-adenosylmethionine-dependent methyltransferase activity"/>
    <property type="evidence" value="ECO:0007669"/>
    <property type="project" value="InterPro"/>
</dbReference>
<name>A0A066WT28_COLSU</name>
<dbReference type="PANTHER" id="PTHR44942:SF4">
    <property type="entry name" value="METHYLTRANSFERASE TYPE 11 DOMAIN-CONTAINING PROTEIN"/>
    <property type="match status" value="1"/>
</dbReference>
<sequence length="341" mass="38411">MSTVRENIPIYVAHRPSYPASLWALCRTYHRGCFTSIHDIGSGSGNAVESLLSYQNSNPKPSFVILTDPKDWFFTEVRDHLVSSFPGTTFAFRLARAEDPWDMPLGLKHVDFAMACQSLHWTLIEDAITNVGAHLRPGGTFVAVVYHPLPILVAKDHLDGYGNTTNGQLLPIKKAAIEATAALRQLVEDHIAHLLAENWMNEEWRRLTCQLYRGLEDIALPASDWEDVKLVKSNCRGDWWCPNACIPMMEQAHINGKGESAGKGPFATVNCAEIPYDGEWRREACLPWIKKMLLFLGLQFSEVSWESESWKRLADVLNISNGGLVVEWPVHVLLARRRALH</sequence>
<evidence type="ECO:0000256" key="1">
    <source>
        <dbReference type="ARBA" id="ARBA00008361"/>
    </source>
</evidence>
<evidence type="ECO:0000313" key="5">
    <source>
        <dbReference type="EMBL" id="KDN60053.1"/>
    </source>
</evidence>